<evidence type="ECO:0000313" key="1">
    <source>
        <dbReference type="EMBL" id="KAJ8049653.1"/>
    </source>
</evidence>
<accession>A0A9Q1CQR7</accession>
<gene>
    <name evidence="1" type="ORF">HOLleu_02491</name>
</gene>
<reference evidence="1" key="1">
    <citation type="submission" date="2021-10" db="EMBL/GenBank/DDBJ databases">
        <title>Tropical sea cucumber genome reveals ecological adaptation and Cuvierian tubules defense mechanism.</title>
        <authorList>
            <person name="Chen T."/>
        </authorList>
    </citation>
    <scope>NUCLEOTIDE SEQUENCE</scope>
    <source>
        <strain evidence="1">Nanhai2018</strain>
        <tissue evidence="1">Muscle</tissue>
    </source>
</reference>
<keyword evidence="2" id="KW-1185">Reference proteome</keyword>
<sequence>MKLVKSDWRSCLSSQILTCLIRIILQGPSIENFDPEAAITLWNTSALRARSPFQAPYRTDSSSSV</sequence>
<dbReference type="OrthoDB" id="8551997at2759"/>
<dbReference type="Proteomes" id="UP001152320">
    <property type="component" value="Chromosome 1"/>
</dbReference>
<dbReference type="EMBL" id="JAIZAY010000001">
    <property type="protein sequence ID" value="KAJ8049653.1"/>
    <property type="molecule type" value="Genomic_DNA"/>
</dbReference>
<proteinExistence type="predicted"/>
<comment type="caution">
    <text evidence="1">The sequence shown here is derived from an EMBL/GenBank/DDBJ whole genome shotgun (WGS) entry which is preliminary data.</text>
</comment>
<evidence type="ECO:0000313" key="2">
    <source>
        <dbReference type="Proteomes" id="UP001152320"/>
    </source>
</evidence>
<organism evidence="1 2">
    <name type="scientific">Holothuria leucospilota</name>
    <name type="common">Black long sea cucumber</name>
    <name type="synonym">Mertensiothuria leucospilota</name>
    <dbReference type="NCBI Taxonomy" id="206669"/>
    <lineage>
        <taxon>Eukaryota</taxon>
        <taxon>Metazoa</taxon>
        <taxon>Echinodermata</taxon>
        <taxon>Eleutherozoa</taxon>
        <taxon>Echinozoa</taxon>
        <taxon>Holothuroidea</taxon>
        <taxon>Aspidochirotacea</taxon>
        <taxon>Aspidochirotida</taxon>
        <taxon>Holothuriidae</taxon>
        <taxon>Holothuria</taxon>
    </lineage>
</organism>
<dbReference type="AlphaFoldDB" id="A0A9Q1CQR7"/>
<protein>
    <submittedName>
        <fullName evidence="1">Uncharacterized protein</fullName>
    </submittedName>
</protein>
<name>A0A9Q1CQR7_HOLLE</name>